<dbReference type="Proteomes" id="UP000278149">
    <property type="component" value="Unassembled WGS sequence"/>
</dbReference>
<dbReference type="InterPro" id="IPR002786">
    <property type="entry name" value="Non_canon_purine_NTPase"/>
</dbReference>
<proteinExistence type="inferred from homology"/>
<feature type="binding site" evidence="10">
    <location>
        <position position="34"/>
    </location>
    <ligand>
        <name>Mg(2+)</name>
        <dbReference type="ChEBI" id="CHEBI:18420"/>
    </ligand>
</feature>
<dbReference type="OMA" id="ADYWVGI"/>
<evidence type="ECO:0000256" key="9">
    <source>
        <dbReference type="ARBA" id="ARBA00048781"/>
    </source>
</evidence>
<dbReference type="GeneID" id="6094379"/>
<dbReference type="HAMAP" id="MF_00648">
    <property type="entry name" value="Non_canon_purine_NTPase_YjjX"/>
    <property type="match status" value="1"/>
</dbReference>
<dbReference type="FunFam" id="3.90.950.10:FF:000002">
    <property type="entry name" value="Inosine/xanthosine triphosphatase"/>
    <property type="match status" value="1"/>
</dbReference>
<keyword evidence="7 10" id="KW-0464">Manganese</keyword>
<dbReference type="SMR" id="A0A3R9PCV8"/>
<dbReference type="InterPro" id="IPR026533">
    <property type="entry name" value="NTPase/PRRC1"/>
</dbReference>
<dbReference type="EC" id="3.6.1.73" evidence="10"/>
<dbReference type="PANTHER" id="PTHR34699:SF2">
    <property type="entry name" value="NON-CANONICAL PURINE NTP PHOSPHATASE_PRRC1 DOMAIN-CONTAINING PROTEIN"/>
    <property type="match status" value="1"/>
</dbReference>
<dbReference type="GO" id="GO:0046872">
    <property type="term" value="F:metal ion binding"/>
    <property type="evidence" value="ECO:0007669"/>
    <property type="project" value="UniProtKB-KW"/>
</dbReference>
<evidence type="ECO:0000256" key="3">
    <source>
        <dbReference type="ARBA" id="ARBA00022741"/>
    </source>
</evidence>
<keyword evidence="6 10" id="KW-0546">Nucleotide metabolism</keyword>
<evidence type="ECO:0000259" key="11">
    <source>
        <dbReference type="Pfam" id="PF01931"/>
    </source>
</evidence>
<evidence type="ECO:0000256" key="7">
    <source>
        <dbReference type="ARBA" id="ARBA00023211"/>
    </source>
</evidence>
<comment type="cofactor">
    <cofactor evidence="10">
        <name>Mg(2+)</name>
        <dbReference type="ChEBI" id="CHEBI:18420"/>
    </cofactor>
    <cofactor evidence="10">
        <name>Mn(2+)</name>
        <dbReference type="ChEBI" id="CHEBI:29035"/>
    </cofactor>
    <text evidence="10">Binds 1 divalent metal cation per subunit; can use either Mg(2+) or Mn(2+).</text>
</comment>
<protein>
    <recommendedName>
        <fullName evidence="10">Probable inosine/xanthosine triphosphatase</fullName>
        <shortName evidence="10">ITPase/XTPase</shortName>
        <ecNumber evidence="10">3.6.1.73</ecNumber>
    </recommendedName>
    <alternativeName>
        <fullName evidence="10">Non-canonical purine NTP phosphatase</fullName>
    </alternativeName>
    <alternativeName>
        <fullName evidence="10">Non-standard purine NTP phosphatase</fullName>
    </alternativeName>
    <alternativeName>
        <fullName evidence="10">Nucleoside-triphosphate phosphatase</fullName>
        <shortName evidence="10">NTPase</shortName>
    </alternativeName>
</protein>
<accession>A0A3R9PCV8</accession>
<comment type="catalytic activity">
    <reaction evidence="8 10">
        <text>ITP + H2O = IDP + phosphate + H(+)</text>
        <dbReference type="Rhea" id="RHEA:28330"/>
        <dbReference type="ChEBI" id="CHEBI:15377"/>
        <dbReference type="ChEBI" id="CHEBI:15378"/>
        <dbReference type="ChEBI" id="CHEBI:43474"/>
        <dbReference type="ChEBI" id="CHEBI:58280"/>
        <dbReference type="ChEBI" id="CHEBI:61402"/>
        <dbReference type="EC" id="3.6.1.73"/>
    </reaction>
</comment>
<comment type="catalytic activity">
    <reaction evidence="9 10">
        <text>XTP + H2O = XDP + phosphate + H(+)</text>
        <dbReference type="Rhea" id="RHEA:28406"/>
        <dbReference type="ChEBI" id="CHEBI:15377"/>
        <dbReference type="ChEBI" id="CHEBI:15378"/>
        <dbReference type="ChEBI" id="CHEBI:43474"/>
        <dbReference type="ChEBI" id="CHEBI:59884"/>
        <dbReference type="ChEBI" id="CHEBI:61314"/>
        <dbReference type="EC" id="3.6.1.73"/>
    </reaction>
</comment>
<reference evidence="12 13" key="1">
    <citation type="submission" date="2018-10" db="EMBL/GenBank/DDBJ databases">
        <title>Co-occurring genomic capacity for anaerobic methane metabolism and dissimilatory sulfite reduction discovered in the Korarchaeota.</title>
        <authorList>
            <person name="Mckay L.J."/>
            <person name="Dlakic M."/>
            <person name="Fields M.W."/>
            <person name="Delmont T.O."/>
            <person name="Eren A.M."/>
            <person name="Jay Z.J."/>
            <person name="Klingelsmith K.B."/>
            <person name="Rusch D.B."/>
            <person name="Inskeep W.P."/>
        </authorList>
    </citation>
    <scope>NUCLEOTIDE SEQUENCE [LARGE SCALE GENOMIC DNA]</scope>
    <source>
        <strain evidence="12 13">WS</strain>
    </source>
</reference>
<evidence type="ECO:0000256" key="6">
    <source>
        <dbReference type="ARBA" id="ARBA00023080"/>
    </source>
</evidence>
<comment type="caution">
    <text evidence="10">Lacks conserved residue(s) required for the propagation of feature annotation.</text>
</comment>
<dbReference type="EMBL" id="RCOR01000018">
    <property type="protein sequence ID" value="RSN69501.1"/>
    <property type="molecule type" value="Genomic_DNA"/>
</dbReference>
<evidence type="ECO:0000256" key="5">
    <source>
        <dbReference type="ARBA" id="ARBA00022842"/>
    </source>
</evidence>
<feature type="domain" description="Non-canonical purine NTP phosphatase/PRRC1" evidence="11">
    <location>
        <begin position="6"/>
        <end position="165"/>
    </location>
</feature>
<organism evidence="12 13">
    <name type="scientific">Candidatus Korarchaeum cryptofilum</name>
    <dbReference type="NCBI Taxonomy" id="498846"/>
    <lineage>
        <taxon>Archaea</taxon>
        <taxon>Thermoproteota</taxon>
        <taxon>Candidatus Korarchaeia</taxon>
        <taxon>Candidatus Korarchaeales</taxon>
        <taxon>Candidatus Korarchaeaceae</taxon>
        <taxon>Candidatus Korarchaeum</taxon>
    </lineage>
</organism>
<comment type="subunit">
    <text evidence="10">Homodimer.</text>
</comment>
<dbReference type="Pfam" id="PF01931">
    <property type="entry name" value="NTPase_I-T"/>
    <property type="match status" value="1"/>
</dbReference>
<evidence type="ECO:0000256" key="10">
    <source>
        <dbReference type="HAMAP-Rule" id="MF_00648"/>
    </source>
</evidence>
<dbReference type="RefSeq" id="WP_012309745.1">
    <property type="nucleotide sequence ID" value="NZ_RCOR01000018.1"/>
</dbReference>
<evidence type="ECO:0000313" key="12">
    <source>
        <dbReference type="EMBL" id="RSN69501.1"/>
    </source>
</evidence>
<gene>
    <name evidence="12" type="primary">yjjX</name>
    <name evidence="12" type="ORF">D9Q81_02540</name>
</gene>
<dbReference type="InterPro" id="IPR029001">
    <property type="entry name" value="ITPase-like_fam"/>
</dbReference>
<name>A0A3R9PCV8_9CREN</name>
<dbReference type="Gene3D" id="3.90.950.10">
    <property type="match status" value="1"/>
</dbReference>
<dbReference type="GO" id="GO:0103023">
    <property type="term" value="F:ITPase activity"/>
    <property type="evidence" value="ECO:0007669"/>
    <property type="project" value="UniProtKB-EC"/>
</dbReference>
<dbReference type="SUPFAM" id="SSF52972">
    <property type="entry name" value="ITPase-like"/>
    <property type="match status" value="1"/>
</dbReference>
<keyword evidence="4 10" id="KW-0378">Hydrolase</keyword>
<comment type="similarity">
    <text evidence="10">Belongs to the YjjX NTPase family.</text>
</comment>
<dbReference type="GO" id="GO:0006772">
    <property type="term" value="P:thiamine metabolic process"/>
    <property type="evidence" value="ECO:0007669"/>
    <property type="project" value="TreeGrafter"/>
</dbReference>
<keyword evidence="3 10" id="KW-0547">Nucleotide-binding</keyword>
<keyword evidence="5 10" id="KW-0460">Magnesium</keyword>
<evidence type="ECO:0000256" key="8">
    <source>
        <dbReference type="ARBA" id="ARBA00048174"/>
    </source>
</evidence>
<evidence type="ECO:0000256" key="2">
    <source>
        <dbReference type="ARBA" id="ARBA00022723"/>
    </source>
</evidence>
<sequence length="172" mass="18936">MIVAVGSTNPVKVEAVRRAFSLFWEADVRGVDVESGVPKEPFGPNAIEGARNRARNALRALNADFGVGIEGGIFHLFGKYYCAGFVWIERKDGVHSTGMSGWFECPEAFLPDMLRGRELGDLMARLSGNENIKREEGAIGFFTRGAVKRVDLYTHGTLMALAKFIAAGRWPR</sequence>
<comment type="function">
    <text evidence="10">Phosphatase that hydrolyzes non-canonical purine nucleotides such as XTP and ITP to their respective diphosphate derivatives. Probably excludes non-canonical purines from DNA/RNA precursor pool, thus preventing their incorporation into DNA/RNA and avoiding chromosomal lesions.</text>
</comment>
<evidence type="ECO:0000256" key="4">
    <source>
        <dbReference type="ARBA" id="ARBA00022801"/>
    </source>
</evidence>
<comment type="cofactor">
    <cofactor evidence="1">
        <name>Mn(2+)</name>
        <dbReference type="ChEBI" id="CHEBI:29035"/>
    </cofactor>
</comment>
<dbReference type="PANTHER" id="PTHR34699">
    <property type="match status" value="1"/>
</dbReference>
<dbReference type="NCBIfam" id="TIGR00258">
    <property type="entry name" value="inosine/xanthosine triphosphatase"/>
    <property type="match status" value="1"/>
</dbReference>
<keyword evidence="2 10" id="KW-0479">Metal-binding</keyword>
<dbReference type="AlphaFoldDB" id="A0A3R9PCV8"/>
<dbReference type="InterPro" id="IPR050299">
    <property type="entry name" value="YjjX_NTPase"/>
</dbReference>
<comment type="caution">
    <text evidence="12">The sequence shown here is derived from an EMBL/GenBank/DDBJ whole genome shotgun (WGS) entry which is preliminary data.</text>
</comment>
<feature type="binding site" evidence="10">
    <location>
        <begin position="7"/>
        <end position="12"/>
    </location>
    <ligand>
        <name>substrate</name>
    </ligand>
</feature>
<evidence type="ECO:0000256" key="1">
    <source>
        <dbReference type="ARBA" id="ARBA00001936"/>
    </source>
</evidence>
<evidence type="ECO:0000313" key="13">
    <source>
        <dbReference type="Proteomes" id="UP000278149"/>
    </source>
</evidence>
<dbReference type="GO" id="GO:0000166">
    <property type="term" value="F:nucleotide binding"/>
    <property type="evidence" value="ECO:0007669"/>
    <property type="project" value="UniProtKB-KW"/>
</dbReference>
<dbReference type="GO" id="GO:0009117">
    <property type="term" value="P:nucleotide metabolic process"/>
    <property type="evidence" value="ECO:0007669"/>
    <property type="project" value="UniProtKB-KW"/>
</dbReference>